<dbReference type="Pfam" id="PF01380">
    <property type="entry name" value="SIS"/>
    <property type="match status" value="1"/>
</dbReference>
<accession>A0A1H0JFN3</accession>
<dbReference type="CDD" id="cd05008">
    <property type="entry name" value="SIS_GlmS_GlmD_1"/>
    <property type="match status" value="1"/>
</dbReference>
<dbReference type="CDD" id="cd05009">
    <property type="entry name" value="SIS_GlmS_GlmD_2"/>
    <property type="match status" value="1"/>
</dbReference>
<organism evidence="3 4">
    <name type="scientific">Nakamurella panacisegetis</name>
    <dbReference type="NCBI Taxonomy" id="1090615"/>
    <lineage>
        <taxon>Bacteria</taxon>
        <taxon>Bacillati</taxon>
        <taxon>Actinomycetota</taxon>
        <taxon>Actinomycetes</taxon>
        <taxon>Nakamurellales</taxon>
        <taxon>Nakamurellaceae</taxon>
        <taxon>Nakamurella</taxon>
    </lineage>
</organism>
<evidence type="ECO:0000313" key="3">
    <source>
        <dbReference type="EMBL" id="SDO42350.1"/>
    </source>
</evidence>
<dbReference type="GO" id="GO:1901135">
    <property type="term" value="P:carbohydrate derivative metabolic process"/>
    <property type="evidence" value="ECO:0007669"/>
    <property type="project" value="InterPro"/>
</dbReference>
<evidence type="ECO:0000313" key="4">
    <source>
        <dbReference type="Proteomes" id="UP000198741"/>
    </source>
</evidence>
<dbReference type="InterPro" id="IPR046348">
    <property type="entry name" value="SIS_dom_sf"/>
</dbReference>
<dbReference type="GO" id="GO:0097367">
    <property type="term" value="F:carbohydrate derivative binding"/>
    <property type="evidence" value="ECO:0007669"/>
    <property type="project" value="InterPro"/>
</dbReference>
<protein>
    <submittedName>
        <fullName evidence="3">Fructoselysine-6-P-deglycase FrlB with duplicated sugar isomerase (SIS) domain</fullName>
    </submittedName>
</protein>
<evidence type="ECO:0000259" key="2">
    <source>
        <dbReference type="PROSITE" id="PS51464"/>
    </source>
</evidence>
<dbReference type="InterPro" id="IPR001347">
    <property type="entry name" value="SIS_dom"/>
</dbReference>
<dbReference type="SUPFAM" id="SSF53697">
    <property type="entry name" value="SIS domain"/>
    <property type="match status" value="1"/>
</dbReference>
<dbReference type="Gene3D" id="3.40.50.10490">
    <property type="entry name" value="Glucose-6-phosphate isomerase like protein, domain 1"/>
    <property type="match status" value="3"/>
</dbReference>
<dbReference type="PANTHER" id="PTHR10937">
    <property type="entry name" value="GLUCOSAMINE--FRUCTOSE-6-PHOSPHATE AMINOTRANSFERASE, ISOMERIZING"/>
    <property type="match status" value="1"/>
</dbReference>
<dbReference type="PROSITE" id="PS51464">
    <property type="entry name" value="SIS"/>
    <property type="match status" value="1"/>
</dbReference>
<gene>
    <name evidence="3" type="ORF">SAMN04515671_0895</name>
</gene>
<dbReference type="InterPro" id="IPR035490">
    <property type="entry name" value="GlmS/FrlB_SIS"/>
</dbReference>
<sequence>MTNIPAQYVLAEIETQPQMWARAAELARTSADLLPQAGQRIAVVGCGTSWFVAQAYAALREEAGHGVTDAFAASEFPAGRRYDLIVAITRSGTTTEVLELLAALPAEQPTLGIIGDPNTPGATAATRTVLLDFADEQSVVQTRFATTALALLRAGLGQDLSSAIAEARAALTAELPAGWQDKVQFTFLGTGAAVGLANEAALKMREAALAWAESYPSYDYRHGPISLAEPHSLIWSLGTPPPGLAEQITATGASVQISPGDPMATLVHIQRLAIALALHRGLDPDSPRNLTRSIVLT</sequence>
<keyword evidence="1" id="KW-0677">Repeat</keyword>
<dbReference type="Proteomes" id="UP000198741">
    <property type="component" value="Chromosome I"/>
</dbReference>
<dbReference type="STRING" id="1090615.SAMN04515671_0895"/>
<evidence type="ECO:0000256" key="1">
    <source>
        <dbReference type="ARBA" id="ARBA00022737"/>
    </source>
</evidence>
<dbReference type="GO" id="GO:0016853">
    <property type="term" value="F:isomerase activity"/>
    <property type="evidence" value="ECO:0007669"/>
    <property type="project" value="UniProtKB-KW"/>
</dbReference>
<name>A0A1H0JFN3_9ACTN</name>
<dbReference type="InterPro" id="IPR035466">
    <property type="entry name" value="GlmS/AgaS_SIS"/>
</dbReference>
<dbReference type="AlphaFoldDB" id="A0A1H0JFN3"/>
<dbReference type="EMBL" id="LT629710">
    <property type="protein sequence ID" value="SDO42350.1"/>
    <property type="molecule type" value="Genomic_DNA"/>
</dbReference>
<dbReference type="OrthoDB" id="367283at2"/>
<dbReference type="RefSeq" id="WP_090474768.1">
    <property type="nucleotide sequence ID" value="NZ_LT629710.1"/>
</dbReference>
<keyword evidence="4" id="KW-1185">Reference proteome</keyword>
<reference evidence="3 4" key="1">
    <citation type="submission" date="2016-10" db="EMBL/GenBank/DDBJ databases">
        <authorList>
            <person name="de Groot N.N."/>
        </authorList>
    </citation>
    <scope>NUCLEOTIDE SEQUENCE [LARGE SCALE GENOMIC DNA]</scope>
    <source>
        <strain evidence="4">P4-7,KCTC 19426,CECT 7604</strain>
    </source>
</reference>
<feature type="domain" description="SIS" evidence="2">
    <location>
        <begin position="30"/>
        <end position="162"/>
    </location>
</feature>
<keyword evidence="3" id="KW-0413">Isomerase</keyword>
<proteinExistence type="predicted"/>